<reference evidence="1" key="1">
    <citation type="submission" date="2020-11" db="EMBL/GenBank/DDBJ databases">
        <authorList>
            <consortium name="DOE Joint Genome Institute"/>
            <person name="Ahrendt S."/>
            <person name="Riley R."/>
            <person name="Andreopoulos W."/>
            <person name="LaButti K."/>
            <person name="Pangilinan J."/>
            <person name="Ruiz-duenas F.J."/>
            <person name="Barrasa J.M."/>
            <person name="Sanchez-Garcia M."/>
            <person name="Camarero S."/>
            <person name="Miyauchi S."/>
            <person name="Serrano A."/>
            <person name="Linde D."/>
            <person name="Babiker R."/>
            <person name="Drula E."/>
            <person name="Ayuso-Fernandez I."/>
            <person name="Pacheco R."/>
            <person name="Padilla G."/>
            <person name="Ferreira P."/>
            <person name="Barriuso J."/>
            <person name="Kellner H."/>
            <person name="Castanera R."/>
            <person name="Alfaro M."/>
            <person name="Ramirez L."/>
            <person name="Pisabarro A.G."/>
            <person name="Kuo A."/>
            <person name="Tritt A."/>
            <person name="Lipzen A."/>
            <person name="He G."/>
            <person name="Yan M."/>
            <person name="Ng V."/>
            <person name="Cullen D."/>
            <person name="Martin F."/>
            <person name="Rosso M.-N."/>
            <person name="Henrissat B."/>
            <person name="Hibbett D."/>
            <person name="Martinez A.T."/>
            <person name="Grigoriev I.V."/>
        </authorList>
    </citation>
    <scope>NUCLEOTIDE SEQUENCE</scope>
    <source>
        <strain evidence="1">AH 44721</strain>
    </source>
</reference>
<keyword evidence="2" id="KW-1185">Reference proteome</keyword>
<name>A0A9P5TK17_GYMJU</name>
<evidence type="ECO:0000313" key="2">
    <source>
        <dbReference type="Proteomes" id="UP000724874"/>
    </source>
</evidence>
<dbReference type="Gene3D" id="3.20.20.80">
    <property type="entry name" value="Glycosidases"/>
    <property type="match status" value="1"/>
</dbReference>
<proteinExistence type="predicted"/>
<gene>
    <name evidence="1" type="ORF">CPB84DRAFT_159072</name>
</gene>
<protein>
    <submittedName>
        <fullName evidence="1">Uncharacterized protein</fullName>
    </submittedName>
</protein>
<dbReference type="EMBL" id="JADNYJ010000109">
    <property type="protein sequence ID" value="KAF8884292.1"/>
    <property type="molecule type" value="Genomic_DNA"/>
</dbReference>
<sequence>MSLDRPFAEYEYSFTGSLNYGSQSGLMWNFALDGNGNPKLPGTNSCGGPGSRPLATVNSDGSYPYNQEFYAMASKAIIPKDPGGPFRQRIGVTVQDSLSWALIVGSLPSNYFTTPRSTASSHADAQRRLSWLSTCSYGIRIR</sequence>
<evidence type="ECO:0000313" key="1">
    <source>
        <dbReference type="EMBL" id="KAF8884292.1"/>
    </source>
</evidence>
<dbReference type="AlphaFoldDB" id="A0A9P5TK17"/>
<dbReference type="Proteomes" id="UP000724874">
    <property type="component" value="Unassembled WGS sequence"/>
</dbReference>
<comment type="caution">
    <text evidence="1">The sequence shown here is derived from an EMBL/GenBank/DDBJ whole genome shotgun (WGS) entry which is preliminary data.</text>
</comment>
<accession>A0A9P5TK17</accession>
<organism evidence="1 2">
    <name type="scientific">Gymnopilus junonius</name>
    <name type="common">Spectacular rustgill mushroom</name>
    <name type="synonym">Gymnopilus spectabilis subsp. junonius</name>
    <dbReference type="NCBI Taxonomy" id="109634"/>
    <lineage>
        <taxon>Eukaryota</taxon>
        <taxon>Fungi</taxon>
        <taxon>Dikarya</taxon>
        <taxon>Basidiomycota</taxon>
        <taxon>Agaricomycotina</taxon>
        <taxon>Agaricomycetes</taxon>
        <taxon>Agaricomycetidae</taxon>
        <taxon>Agaricales</taxon>
        <taxon>Agaricineae</taxon>
        <taxon>Hymenogastraceae</taxon>
        <taxon>Gymnopilus</taxon>
    </lineage>
</organism>
<dbReference type="OrthoDB" id="2160638at2759"/>